<name>A0A1E5LF12_9BACI</name>
<feature type="domain" description="DUF4097" evidence="1">
    <location>
        <begin position="47"/>
        <end position="314"/>
    </location>
</feature>
<organism evidence="2 3">
    <name type="scientific">Bacillus solimangrovi</name>
    <dbReference type="NCBI Taxonomy" id="1305675"/>
    <lineage>
        <taxon>Bacteria</taxon>
        <taxon>Bacillati</taxon>
        <taxon>Bacillota</taxon>
        <taxon>Bacilli</taxon>
        <taxon>Bacillales</taxon>
        <taxon>Bacillaceae</taxon>
        <taxon>Bacillus</taxon>
    </lineage>
</organism>
<dbReference type="Pfam" id="PF13349">
    <property type="entry name" value="DUF4097"/>
    <property type="match status" value="1"/>
</dbReference>
<dbReference type="RefSeq" id="WP_069717108.1">
    <property type="nucleotide sequence ID" value="NZ_MJEH01000022.1"/>
</dbReference>
<dbReference type="STRING" id="1305675.BFG57_01285"/>
<sequence>MKKLLIGLFVLFFIGVIGSVVSIKASGGFFSNLVDLSDRQVIINKDIKNVDINFSSSDIIVIPSDDENFIFEVNGKVSKKLKDNYKLDISDNGDSLKVKFRKPNTYFHMGITMMDTTVTVYLPEKEYDNVKIHSSSGKIDTEGVNANELEISASSGNIFIDGVQADDIEISATSGNVATENVKTDKIDVSATSGNIKIKDQIANESYFKASSGHMFLTNVFGNINAKNLSGDINITNEESTGNIHAKASSGDVEVEYLNTPSSLYIDFNSSSGRGRIDIDGINYEKKENDRIIGTIGSGDYELQVNISSGNFSLQ</sequence>
<dbReference type="Proteomes" id="UP000095209">
    <property type="component" value="Unassembled WGS sequence"/>
</dbReference>
<evidence type="ECO:0000259" key="1">
    <source>
        <dbReference type="Pfam" id="PF13349"/>
    </source>
</evidence>
<evidence type="ECO:0000313" key="3">
    <source>
        <dbReference type="Proteomes" id="UP000095209"/>
    </source>
</evidence>
<dbReference type="PANTHER" id="PTHR34094">
    <property type="match status" value="1"/>
</dbReference>
<dbReference type="InterPro" id="IPR025164">
    <property type="entry name" value="Toastrack_DUF4097"/>
</dbReference>
<protein>
    <recommendedName>
        <fullName evidence="1">DUF4097 domain-containing protein</fullName>
    </recommendedName>
</protein>
<proteinExistence type="predicted"/>
<dbReference type="OrthoDB" id="2380881at2"/>
<keyword evidence="3" id="KW-1185">Reference proteome</keyword>
<evidence type="ECO:0000313" key="2">
    <source>
        <dbReference type="EMBL" id="OEH92667.1"/>
    </source>
</evidence>
<dbReference type="PANTHER" id="PTHR34094:SF1">
    <property type="entry name" value="PROTEIN FAM185A"/>
    <property type="match status" value="1"/>
</dbReference>
<comment type="caution">
    <text evidence="2">The sequence shown here is derived from an EMBL/GenBank/DDBJ whole genome shotgun (WGS) entry which is preliminary data.</text>
</comment>
<reference evidence="2 3" key="1">
    <citation type="submission" date="2016-08" db="EMBL/GenBank/DDBJ databases">
        <title>Genome of Bacillus solimangrovi GH2-4.</title>
        <authorList>
            <person name="Lim S."/>
            <person name="Kim B.-C."/>
        </authorList>
    </citation>
    <scope>NUCLEOTIDE SEQUENCE [LARGE SCALE GENOMIC DNA]</scope>
    <source>
        <strain evidence="2 3">GH2-4</strain>
    </source>
</reference>
<gene>
    <name evidence="2" type="ORF">BFG57_01285</name>
</gene>
<dbReference type="AlphaFoldDB" id="A0A1E5LF12"/>
<dbReference type="EMBL" id="MJEH01000022">
    <property type="protein sequence ID" value="OEH92667.1"/>
    <property type="molecule type" value="Genomic_DNA"/>
</dbReference>
<accession>A0A1E5LF12</accession>